<evidence type="ECO:0000313" key="3">
    <source>
        <dbReference type="Proteomes" id="UP001066276"/>
    </source>
</evidence>
<sequence length="129" mass="14081">MNPEEEARQHTKEEQDAEQSSEEGERAGEGGGDECENTGSADRITKNAEQRLEEGPERKQNAAEIEEFQFREPGARHVPGGTWLSQGPVSPSKGGTRTDGPTTQDMDAAKGLHLGVSLRRRMPHKGSKD</sequence>
<comment type="caution">
    <text evidence="2">The sequence shown here is derived from an EMBL/GenBank/DDBJ whole genome shotgun (WGS) entry which is preliminary data.</text>
</comment>
<dbReference type="Proteomes" id="UP001066276">
    <property type="component" value="Chromosome 10"/>
</dbReference>
<accession>A0AAV7MAL3</accession>
<feature type="compositionally biased region" description="Polar residues" evidence="1">
    <location>
        <begin position="83"/>
        <end position="105"/>
    </location>
</feature>
<gene>
    <name evidence="2" type="ORF">NDU88_005474</name>
</gene>
<proteinExistence type="predicted"/>
<keyword evidence="3" id="KW-1185">Reference proteome</keyword>
<organism evidence="2 3">
    <name type="scientific">Pleurodeles waltl</name>
    <name type="common">Iberian ribbed newt</name>
    <dbReference type="NCBI Taxonomy" id="8319"/>
    <lineage>
        <taxon>Eukaryota</taxon>
        <taxon>Metazoa</taxon>
        <taxon>Chordata</taxon>
        <taxon>Craniata</taxon>
        <taxon>Vertebrata</taxon>
        <taxon>Euteleostomi</taxon>
        <taxon>Amphibia</taxon>
        <taxon>Batrachia</taxon>
        <taxon>Caudata</taxon>
        <taxon>Salamandroidea</taxon>
        <taxon>Salamandridae</taxon>
        <taxon>Pleurodelinae</taxon>
        <taxon>Pleurodeles</taxon>
    </lineage>
</organism>
<reference evidence="2" key="1">
    <citation type="journal article" date="2022" name="bioRxiv">
        <title>Sequencing and chromosome-scale assembly of the giantPleurodeles waltlgenome.</title>
        <authorList>
            <person name="Brown T."/>
            <person name="Elewa A."/>
            <person name="Iarovenko S."/>
            <person name="Subramanian E."/>
            <person name="Araus A.J."/>
            <person name="Petzold A."/>
            <person name="Susuki M."/>
            <person name="Suzuki K.-i.T."/>
            <person name="Hayashi T."/>
            <person name="Toyoda A."/>
            <person name="Oliveira C."/>
            <person name="Osipova E."/>
            <person name="Leigh N.D."/>
            <person name="Simon A."/>
            <person name="Yun M.H."/>
        </authorList>
    </citation>
    <scope>NUCLEOTIDE SEQUENCE</scope>
    <source>
        <strain evidence="2">20211129_DDA</strain>
        <tissue evidence="2">Liver</tissue>
    </source>
</reference>
<feature type="compositionally biased region" description="Basic and acidic residues" evidence="1">
    <location>
        <begin position="43"/>
        <end position="61"/>
    </location>
</feature>
<dbReference type="EMBL" id="JANPWB010000014">
    <property type="protein sequence ID" value="KAJ1100388.1"/>
    <property type="molecule type" value="Genomic_DNA"/>
</dbReference>
<dbReference type="AlphaFoldDB" id="A0AAV7MAL3"/>
<evidence type="ECO:0000256" key="1">
    <source>
        <dbReference type="SAM" id="MobiDB-lite"/>
    </source>
</evidence>
<feature type="region of interest" description="Disordered" evidence="1">
    <location>
        <begin position="1"/>
        <end position="129"/>
    </location>
</feature>
<name>A0AAV7MAL3_PLEWA</name>
<feature type="compositionally biased region" description="Basic and acidic residues" evidence="1">
    <location>
        <begin position="1"/>
        <end position="14"/>
    </location>
</feature>
<feature type="compositionally biased region" description="Basic residues" evidence="1">
    <location>
        <begin position="118"/>
        <end position="129"/>
    </location>
</feature>
<evidence type="ECO:0000313" key="2">
    <source>
        <dbReference type="EMBL" id="KAJ1100388.1"/>
    </source>
</evidence>
<protein>
    <submittedName>
        <fullName evidence="2">Uncharacterized protein</fullName>
    </submittedName>
</protein>